<dbReference type="GO" id="GO:0008757">
    <property type="term" value="F:S-adenosylmethionine-dependent methyltransferase activity"/>
    <property type="evidence" value="ECO:0007669"/>
    <property type="project" value="InterPro"/>
</dbReference>
<dbReference type="AlphaFoldDB" id="A0A0U3P815"/>
<dbReference type="eggNOG" id="COG2226">
    <property type="taxonomic scope" value="Bacteria"/>
</dbReference>
<evidence type="ECO:0000313" key="5">
    <source>
        <dbReference type="EMBL" id="ALV28978.1"/>
    </source>
</evidence>
<evidence type="ECO:0000256" key="2">
    <source>
        <dbReference type="ARBA" id="ARBA00022603"/>
    </source>
</evidence>
<name>A0A0U3P815_9HYPH</name>
<dbReference type="SUPFAM" id="SSF53335">
    <property type="entry name" value="S-adenosyl-L-methionine-dependent methyltransferases"/>
    <property type="match status" value="1"/>
</dbReference>
<dbReference type="InterPro" id="IPR051052">
    <property type="entry name" value="Diverse_substrate_MTase"/>
</dbReference>
<evidence type="ECO:0000259" key="4">
    <source>
        <dbReference type="Pfam" id="PF08241"/>
    </source>
</evidence>
<dbReference type="PANTHER" id="PTHR44942">
    <property type="entry name" value="METHYLTRANSF_11 DOMAIN-CONTAINING PROTEIN"/>
    <property type="match status" value="1"/>
</dbReference>
<keyword evidence="6" id="KW-1185">Reference proteome</keyword>
<dbReference type="Proteomes" id="UP000064921">
    <property type="component" value="Chromosome"/>
</dbReference>
<comment type="similarity">
    <text evidence="1">Belongs to the methyltransferase superfamily.</text>
</comment>
<dbReference type="InterPro" id="IPR013216">
    <property type="entry name" value="Methyltransf_11"/>
</dbReference>
<reference evidence="5 6" key="1">
    <citation type="submission" date="2015-10" db="EMBL/GenBank/DDBJ databases">
        <title>The world's first case of liver abscess caused by Pannonibacter phragmitetus.</title>
        <authorList>
            <person name="Ming D."/>
            <person name="Wang M."/>
            <person name="Zhou Y."/>
            <person name="Jiang T."/>
            <person name="Hu S."/>
        </authorList>
    </citation>
    <scope>NUCLEOTIDE SEQUENCE [LARGE SCALE GENOMIC DNA]</scope>
    <source>
        <strain evidence="5 6">31801</strain>
    </source>
</reference>
<dbReference type="InterPro" id="IPR029063">
    <property type="entry name" value="SAM-dependent_MTases_sf"/>
</dbReference>
<dbReference type="GO" id="GO:0032259">
    <property type="term" value="P:methylation"/>
    <property type="evidence" value="ECO:0007669"/>
    <property type="project" value="UniProtKB-KW"/>
</dbReference>
<protein>
    <recommendedName>
        <fullName evidence="4">Methyltransferase type 11 domain-containing protein</fullName>
    </recommendedName>
</protein>
<keyword evidence="3" id="KW-0808">Transferase</keyword>
<dbReference type="Gene3D" id="3.40.50.150">
    <property type="entry name" value="Vaccinia Virus protein VP39"/>
    <property type="match status" value="1"/>
</dbReference>
<organism evidence="5 6">
    <name type="scientific">Pannonibacter phragmitetus</name>
    <dbReference type="NCBI Taxonomy" id="121719"/>
    <lineage>
        <taxon>Bacteria</taxon>
        <taxon>Pseudomonadati</taxon>
        <taxon>Pseudomonadota</taxon>
        <taxon>Alphaproteobacteria</taxon>
        <taxon>Hyphomicrobiales</taxon>
        <taxon>Stappiaceae</taxon>
        <taxon>Pannonibacter</taxon>
    </lineage>
</organism>
<feature type="domain" description="Methyltransferase type 11" evidence="4">
    <location>
        <begin position="44"/>
        <end position="139"/>
    </location>
</feature>
<sequence length="269" mass="30194">MIETAHQFEGLAEFYEAGRPGYPPAVFAHLARICPARSGLKVAVDVGAGPGNSTGDLLTGLGDGWSVIAAEPGEDMRHVLMRRFRNMPHVQIIGAPAEQLSLPPDFASLVVACSAVHWFDRPKFYAEAARILSPGGILAVVRNRRRPGQIFDGFDAYVWKHYPNSAELEAREQRKEPSHEELSGLDGFLTAHSRRWPWSRAFTARELIDFYLTRAVVWTVVRRLGLSRVMADFQEICASHDLSGETRMDMHFDTLVRWTQRRARPARTG</sequence>
<dbReference type="Pfam" id="PF08241">
    <property type="entry name" value="Methyltransf_11"/>
    <property type="match status" value="1"/>
</dbReference>
<evidence type="ECO:0000256" key="1">
    <source>
        <dbReference type="ARBA" id="ARBA00008361"/>
    </source>
</evidence>
<gene>
    <name evidence="5" type="ORF">APZ00_19610</name>
</gene>
<keyword evidence="2" id="KW-0489">Methyltransferase</keyword>
<dbReference type="KEGG" id="pphr:APZ00_19610"/>
<dbReference type="RefSeq" id="WP_058899930.1">
    <property type="nucleotide sequence ID" value="NZ_CP013068.1"/>
</dbReference>
<accession>A0A0U3P815</accession>
<dbReference type="STRING" id="121719.APZ00_19610"/>
<evidence type="ECO:0000256" key="3">
    <source>
        <dbReference type="ARBA" id="ARBA00022679"/>
    </source>
</evidence>
<proteinExistence type="inferred from homology"/>
<dbReference type="CDD" id="cd02440">
    <property type="entry name" value="AdoMet_MTases"/>
    <property type="match status" value="1"/>
</dbReference>
<evidence type="ECO:0000313" key="6">
    <source>
        <dbReference type="Proteomes" id="UP000064921"/>
    </source>
</evidence>
<dbReference type="PANTHER" id="PTHR44942:SF4">
    <property type="entry name" value="METHYLTRANSFERASE TYPE 11 DOMAIN-CONTAINING PROTEIN"/>
    <property type="match status" value="1"/>
</dbReference>
<dbReference type="EMBL" id="CP013068">
    <property type="protein sequence ID" value="ALV28978.1"/>
    <property type="molecule type" value="Genomic_DNA"/>
</dbReference>